<dbReference type="GO" id="GO:0033897">
    <property type="term" value="F:ribonuclease T2 activity"/>
    <property type="evidence" value="ECO:0007669"/>
    <property type="project" value="InterPro"/>
</dbReference>
<dbReference type="AlphaFoldDB" id="A0A4D6KSD0"/>
<dbReference type="SUPFAM" id="SSF55895">
    <property type="entry name" value="Ribonuclease Rh-like"/>
    <property type="match status" value="1"/>
</dbReference>
<keyword evidence="3" id="KW-0456">Lyase</keyword>
<evidence type="ECO:0000256" key="3">
    <source>
        <dbReference type="ARBA" id="ARBA00023239"/>
    </source>
</evidence>
<evidence type="ECO:0000256" key="4">
    <source>
        <dbReference type="RuleBase" id="RU004328"/>
    </source>
</evidence>
<dbReference type="InterPro" id="IPR018188">
    <property type="entry name" value="RNase_T2_His_AS_1"/>
</dbReference>
<dbReference type="EMBL" id="CP039345">
    <property type="protein sequence ID" value="QCD77531.1"/>
    <property type="molecule type" value="Genomic_DNA"/>
</dbReference>
<dbReference type="InterPro" id="IPR036430">
    <property type="entry name" value="RNase_T2-like_sf"/>
</dbReference>
<dbReference type="GO" id="GO:0003723">
    <property type="term" value="F:RNA binding"/>
    <property type="evidence" value="ECO:0007669"/>
    <property type="project" value="InterPro"/>
</dbReference>
<proteinExistence type="inferred from homology"/>
<evidence type="ECO:0000256" key="1">
    <source>
        <dbReference type="ARBA" id="ARBA00007469"/>
    </source>
</evidence>
<dbReference type="Proteomes" id="UP000501690">
    <property type="component" value="Linkage Group LG1"/>
</dbReference>
<organism evidence="6 7">
    <name type="scientific">Vigna unguiculata</name>
    <name type="common">Cowpea</name>
    <dbReference type="NCBI Taxonomy" id="3917"/>
    <lineage>
        <taxon>Eukaryota</taxon>
        <taxon>Viridiplantae</taxon>
        <taxon>Streptophyta</taxon>
        <taxon>Embryophyta</taxon>
        <taxon>Tracheophyta</taxon>
        <taxon>Spermatophyta</taxon>
        <taxon>Magnoliopsida</taxon>
        <taxon>eudicotyledons</taxon>
        <taxon>Gunneridae</taxon>
        <taxon>Pentapetalae</taxon>
        <taxon>rosids</taxon>
        <taxon>fabids</taxon>
        <taxon>Fabales</taxon>
        <taxon>Fabaceae</taxon>
        <taxon>Papilionoideae</taxon>
        <taxon>50 kb inversion clade</taxon>
        <taxon>NPAAA clade</taxon>
        <taxon>indigoferoid/millettioid clade</taxon>
        <taxon>Phaseoleae</taxon>
        <taxon>Vigna</taxon>
    </lineage>
</organism>
<gene>
    <name evidence="6" type="ORF">DEO72_LG1g1156</name>
</gene>
<keyword evidence="2" id="KW-0540">Nuclease</keyword>
<evidence type="ECO:0000256" key="2">
    <source>
        <dbReference type="ARBA" id="ARBA00022722"/>
    </source>
</evidence>
<dbReference type="Pfam" id="PF00445">
    <property type="entry name" value="Ribonuclease_T2"/>
    <property type="match status" value="1"/>
</dbReference>
<sequence>MLVQQWPEGFCDYQIISGKRKCYSIPDKFVIHGLWPHREDGKLPKCKTKTHLYRKLAKILTFGKRSGQSMEDVRRQPSQKRNIST</sequence>
<feature type="region of interest" description="Disordered" evidence="5">
    <location>
        <begin position="65"/>
        <end position="85"/>
    </location>
</feature>
<accession>A0A4D6KSD0</accession>
<evidence type="ECO:0000313" key="7">
    <source>
        <dbReference type="Proteomes" id="UP000501690"/>
    </source>
</evidence>
<comment type="similarity">
    <text evidence="1 4">Belongs to the RNase T2 family.</text>
</comment>
<reference evidence="6 7" key="1">
    <citation type="submission" date="2019-04" db="EMBL/GenBank/DDBJ databases">
        <title>An improved genome assembly and genetic linkage map for asparagus bean, Vigna unguiculata ssp. sesquipedialis.</title>
        <authorList>
            <person name="Xia Q."/>
            <person name="Zhang R."/>
            <person name="Dong Y."/>
        </authorList>
    </citation>
    <scope>NUCLEOTIDE SEQUENCE [LARGE SCALE GENOMIC DNA]</scope>
    <source>
        <tissue evidence="6">Leaf</tissue>
    </source>
</reference>
<dbReference type="InterPro" id="IPR001568">
    <property type="entry name" value="RNase_T2-like"/>
</dbReference>
<evidence type="ECO:0000313" key="6">
    <source>
        <dbReference type="EMBL" id="QCD77531.1"/>
    </source>
</evidence>
<name>A0A4D6KSD0_VIGUN</name>
<evidence type="ECO:0000256" key="5">
    <source>
        <dbReference type="SAM" id="MobiDB-lite"/>
    </source>
</evidence>
<dbReference type="PROSITE" id="PS00530">
    <property type="entry name" value="RNASE_T2_1"/>
    <property type="match status" value="1"/>
</dbReference>
<keyword evidence="2" id="KW-0378">Hydrolase</keyword>
<protein>
    <submittedName>
        <fullName evidence="6">Ribonuclease T2</fullName>
    </submittedName>
</protein>
<keyword evidence="7" id="KW-1185">Reference proteome</keyword>
<dbReference type="Gene3D" id="3.90.730.10">
    <property type="entry name" value="Ribonuclease T2-like"/>
    <property type="match status" value="1"/>
</dbReference>